<keyword evidence="2" id="KW-0472">Membrane</keyword>
<evidence type="ECO:0000313" key="3">
    <source>
        <dbReference type="EMBL" id="MBB4908534.1"/>
    </source>
</evidence>
<accession>A0A7W7VFX2</accession>
<dbReference type="Proteomes" id="UP000520767">
    <property type="component" value="Unassembled WGS sequence"/>
</dbReference>
<evidence type="ECO:0000256" key="1">
    <source>
        <dbReference type="SAM" id="MobiDB-lite"/>
    </source>
</evidence>
<dbReference type="RefSeq" id="WP_184812677.1">
    <property type="nucleotide sequence ID" value="NZ_JACHJQ010000005.1"/>
</dbReference>
<comment type="caution">
    <text evidence="3">The sequence shown here is derived from an EMBL/GenBank/DDBJ whole genome shotgun (WGS) entry which is preliminary data.</text>
</comment>
<sequence length="315" mass="34901">MSGDEEFGRTVGDRLRDEVAGIYADRDLVRAVRKRSRRRSWTIRASIGAPLVAAAAAAAVLVTTSGSGVTTTDPTPPRGGQAAPPATTTQPRVENLAHVRDMTIQALRSAEHYVIHEKNMLDTGYLEYWTDRATHRYRVDNYSAIVQSEQEVEPGPGDVFTAPPIPDEPPTGPIHRTQSIAGDGPPGDIHYTYVDYERKTWSTSHDTEPPLPLEVPDILDADALKQAIDEGRMELIGAEAIDGKPTHHLRLFATRRGYQIDLWVDSTSYLPVRETSTVIDGPDKPVMTSDYTWLPRTEENLAKLELTPPPDFVRE</sequence>
<keyword evidence="2" id="KW-1133">Transmembrane helix</keyword>
<dbReference type="Gene3D" id="2.50.20.10">
    <property type="entry name" value="Lipoprotein localisation LolA/LolB/LppX"/>
    <property type="match status" value="1"/>
</dbReference>
<name>A0A7W7VFX2_9PSEU</name>
<feature type="region of interest" description="Disordered" evidence="1">
    <location>
        <begin position="66"/>
        <end position="89"/>
    </location>
</feature>
<reference evidence="3 4" key="1">
    <citation type="submission" date="2020-08" db="EMBL/GenBank/DDBJ databases">
        <title>Genomic Encyclopedia of Type Strains, Phase III (KMG-III): the genomes of soil and plant-associated and newly described type strains.</title>
        <authorList>
            <person name="Whitman W."/>
        </authorList>
    </citation>
    <scope>NUCLEOTIDE SEQUENCE [LARGE SCALE GENOMIC DNA]</scope>
    <source>
        <strain evidence="3 4">CECT 8960</strain>
    </source>
</reference>
<dbReference type="EMBL" id="JACHJQ010000005">
    <property type="protein sequence ID" value="MBB4908534.1"/>
    <property type="molecule type" value="Genomic_DNA"/>
</dbReference>
<evidence type="ECO:0000256" key="2">
    <source>
        <dbReference type="SAM" id="Phobius"/>
    </source>
</evidence>
<proteinExistence type="predicted"/>
<organism evidence="3 4">
    <name type="scientific">Actinophytocola algeriensis</name>
    <dbReference type="NCBI Taxonomy" id="1768010"/>
    <lineage>
        <taxon>Bacteria</taxon>
        <taxon>Bacillati</taxon>
        <taxon>Actinomycetota</taxon>
        <taxon>Actinomycetes</taxon>
        <taxon>Pseudonocardiales</taxon>
        <taxon>Pseudonocardiaceae</taxon>
    </lineage>
</organism>
<keyword evidence="2" id="KW-0812">Transmembrane</keyword>
<evidence type="ECO:0000313" key="4">
    <source>
        <dbReference type="Proteomes" id="UP000520767"/>
    </source>
</evidence>
<gene>
    <name evidence="3" type="ORF">FHR82_004787</name>
</gene>
<protein>
    <submittedName>
        <fullName evidence="3">Uncharacterized protein</fullName>
    </submittedName>
</protein>
<keyword evidence="4" id="KW-1185">Reference proteome</keyword>
<dbReference type="AlphaFoldDB" id="A0A7W7VFX2"/>
<feature type="transmembrane region" description="Helical" evidence="2">
    <location>
        <begin position="41"/>
        <end position="62"/>
    </location>
</feature>